<name>A0A261UXU4_9BORD</name>
<dbReference type="EMBL" id="NEVS01000001">
    <property type="protein sequence ID" value="OZI66699.1"/>
    <property type="molecule type" value="Genomic_DNA"/>
</dbReference>
<accession>A0A261UXU4</accession>
<dbReference type="AlphaFoldDB" id="A0A261UXU4"/>
<gene>
    <name evidence="1" type="ORF">CAL28_02955</name>
</gene>
<evidence type="ECO:0000313" key="2">
    <source>
        <dbReference type="Proteomes" id="UP000215767"/>
    </source>
</evidence>
<dbReference type="RefSeq" id="WP_094839901.1">
    <property type="nucleotide sequence ID" value="NZ_NEVS01000001.1"/>
</dbReference>
<comment type="caution">
    <text evidence="1">The sequence shown here is derived from an EMBL/GenBank/DDBJ whole genome shotgun (WGS) entry which is preliminary data.</text>
</comment>
<dbReference type="OrthoDB" id="9132988at2"/>
<protein>
    <submittedName>
        <fullName evidence="1">Uncharacterized protein</fullName>
    </submittedName>
</protein>
<proteinExistence type="predicted"/>
<organism evidence="1 2">
    <name type="scientific">Bordetella genomosp. 11</name>
    <dbReference type="NCBI Taxonomy" id="1416808"/>
    <lineage>
        <taxon>Bacteria</taxon>
        <taxon>Pseudomonadati</taxon>
        <taxon>Pseudomonadota</taxon>
        <taxon>Betaproteobacteria</taxon>
        <taxon>Burkholderiales</taxon>
        <taxon>Alcaligenaceae</taxon>
        <taxon>Bordetella</taxon>
    </lineage>
</organism>
<keyword evidence="2" id="KW-1185">Reference proteome</keyword>
<evidence type="ECO:0000313" key="1">
    <source>
        <dbReference type="EMBL" id="OZI66699.1"/>
    </source>
</evidence>
<reference evidence="2" key="1">
    <citation type="submission" date="2017-05" db="EMBL/GenBank/DDBJ databases">
        <title>Complete and WGS of Bordetella genogroups.</title>
        <authorList>
            <person name="Spilker T."/>
            <person name="Lipuma J."/>
        </authorList>
    </citation>
    <scope>NUCLEOTIDE SEQUENCE [LARGE SCALE GENOMIC DNA]</scope>
    <source>
        <strain evidence="2">AU8856</strain>
    </source>
</reference>
<sequence length="166" mass="18917">MDRETLLDHLTAALRTITTPRFYQNEHGFQGELLVQLKQAIPADFLPDEAIIEQEHQKKLKVHGLRIRPDIIVHEPYDEHHHGSRRDGNHAVIEIKRAASQKDAIDDFASLISMIEILDYPLAIFINIASDCTRADLIPAEWRDRIVCFAVNLQNGEAHVIRSDVG</sequence>
<dbReference type="Proteomes" id="UP000215767">
    <property type="component" value="Unassembled WGS sequence"/>
</dbReference>